<evidence type="ECO:0008006" key="3">
    <source>
        <dbReference type="Google" id="ProtNLM"/>
    </source>
</evidence>
<evidence type="ECO:0000256" key="1">
    <source>
        <dbReference type="SAM" id="Phobius"/>
    </source>
</evidence>
<dbReference type="AlphaFoldDB" id="A0A0F9VM25"/>
<dbReference type="CDD" id="cd19608">
    <property type="entry name" value="GH113_mannanase-like"/>
    <property type="match status" value="1"/>
</dbReference>
<evidence type="ECO:0000313" key="2">
    <source>
        <dbReference type="EMBL" id="KKO06191.1"/>
    </source>
</evidence>
<dbReference type="Gene3D" id="3.20.20.80">
    <property type="entry name" value="Glycosidases"/>
    <property type="match status" value="1"/>
</dbReference>
<sequence length="456" mass="53659">MKIKIAALKLFFWFYGSTTFVLFLIIFFLILHKNNYSVETTAVFFQDVVVTILTSPLFYIIATIPYLIFLLIKSIFSDYKRNKIKGFLKGSLFKIVIPVAAFFIGNLVLQSYRLSEVLDYTWDTTVENNSTRVNNNYSIDKKQRGIHVFNLSGNTEDLEQLKTNNFEWITLTPFINQGRYNKPSLRLISDDSYTNLLKHYKAIKEECDKYGIKIMLKPHIWLQKTGNGKWRSDIKMETEQEWNTWFENYNQIILKYAKLAEDLQLEQFCIGTELETTVYEKPNKWKTLIKKVKATYKGKLTYAANWDNEYKEVPFWDELDYIGIQAYFPISAKNDPTLLELENHWRKHAEAIALVSSKFNKPILFTELGYKSIRGTSKKPWEWNGINTLYSKISKGEQLLCYQAFFNTIWKEPWFHGIHIWEWQSRGASSGNNTNFTIEGKPSLNLIAKYFKVHKQ</sequence>
<keyword evidence="1" id="KW-0812">Transmembrane</keyword>
<organism evidence="2">
    <name type="scientific">marine sediment metagenome</name>
    <dbReference type="NCBI Taxonomy" id="412755"/>
    <lineage>
        <taxon>unclassified sequences</taxon>
        <taxon>metagenomes</taxon>
        <taxon>ecological metagenomes</taxon>
    </lineage>
</organism>
<dbReference type="InterPro" id="IPR017853">
    <property type="entry name" value="GH"/>
</dbReference>
<dbReference type="SUPFAM" id="SSF51445">
    <property type="entry name" value="(Trans)glycosidases"/>
    <property type="match status" value="1"/>
</dbReference>
<reference evidence="2" key="1">
    <citation type="journal article" date="2015" name="Nature">
        <title>Complex archaea that bridge the gap between prokaryotes and eukaryotes.</title>
        <authorList>
            <person name="Spang A."/>
            <person name="Saw J.H."/>
            <person name="Jorgensen S.L."/>
            <person name="Zaremba-Niedzwiedzka K."/>
            <person name="Martijn J."/>
            <person name="Lind A.E."/>
            <person name="van Eijk R."/>
            <person name="Schleper C."/>
            <person name="Guy L."/>
            <person name="Ettema T.J."/>
        </authorList>
    </citation>
    <scope>NUCLEOTIDE SEQUENCE</scope>
</reference>
<accession>A0A0F9VM25</accession>
<name>A0A0F9VM25_9ZZZZ</name>
<dbReference type="EMBL" id="LAZR01000016">
    <property type="protein sequence ID" value="KKO06191.1"/>
    <property type="molecule type" value="Genomic_DNA"/>
</dbReference>
<keyword evidence="1" id="KW-1133">Transmembrane helix</keyword>
<feature type="transmembrane region" description="Helical" evidence="1">
    <location>
        <begin position="43"/>
        <end position="72"/>
    </location>
</feature>
<proteinExistence type="predicted"/>
<dbReference type="InterPro" id="IPR055151">
    <property type="entry name" value="GH113"/>
</dbReference>
<gene>
    <name evidence="2" type="ORF">LCGC14_0066090</name>
</gene>
<feature type="transmembrane region" description="Helical" evidence="1">
    <location>
        <begin position="12"/>
        <end position="31"/>
    </location>
</feature>
<protein>
    <recommendedName>
        <fullName evidence="3">Glycoside hydrolase family 5 domain-containing protein</fullName>
    </recommendedName>
</protein>
<dbReference type="Pfam" id="PF22612">
    <property type="entry name" value="GH113"/>
    <property type="match status" value="1"/>
</dbReference>
<feature type="transmembrane region" description="Helical" evidence="1">
    <location>
        <begin position="92"/>
        <end position="109"/>
    </location>
</feature>
<comment type="caution">
    <text evidence="2">The sequence shown here is derived from an EMBL/GenBank/DDBJ whole genome shotgun (WGS) entry which is preliminary data.</text>
</comment>
<keyword evidence="1" id="KW-0472">Membrane</keyword>